<dbReference type="RefSeq" id="WP_158819201.1">
    <property type="nucleotide sequence ID" value="NZ_CP109320.1"/>
</dbReference>
<dbReference type="EMBL" id="JAAGME010000800">
    <property type="protein sequence ID" value="NEB69036.1"/>
    <property type="molecule type" value="Genomic_DNA"/>
</dbReference>
<evidence type="ECO:0000313" key="3">
    <source>
        <dbReference type="Proteomes" id="UP000471648"/>
    </source>
</evidence>
<evidence type="ECO:0000313" key="2">
    <source>
        <dbReference type="EMBL" id="NEB69036.1"/>
    </source>
</evidence>
<evidence type="ECO:0000313" key="4">
    <source>
        <dbReference type="Proteomes" id="UP001456562"/>
    </source>
</evidence>
<comment type="caution">
    <text evidence="2">The sequence shown here is derived from an EMBL/GenBank/DDBJ whole genome shotgun (WGS) entry which is preliminary data.</text>
</comment>
<sequence>MINPAEIDLSSLLSRWLGPARATTVRQEELPPALPTPLRDWYTLTSHWPEVRSVGTRIYDPSRIQLEAERVAFMEDPTGDWTWEFDSHRPNDTYEGESKSSLNPSSETLPELLVHATVRSIILMAHSSRLGTQVPDEDALEILNPMEIVGFGGWGWPRPGYQVYAADNLLAEVGPAIDPQAPWLNRAGYSAVRIAGLRDSDLTYLNEYSAGTWIDTGIDS</sequence>
<protein>
    <submittedName>
        <fullName evidence="2">Uncharacterized protein</fullName>
    </submittedName>
</protein>
<dbReference type="AlphaFoldDB" id="A0A6N9V8L5"/>
<name>A0A6N9V8L5_STRMI</name>
<gene>
    <name evidence="1" type="ORF">ABR748_28070</name>
    <name evidence="2" type="ORF">G3I39_18550</name>
</gene>
<organism evidence="2 3">
    <name type="scientific">Streptomyces microflavus</name>
    <name type="common">Streptomyces lipmanii</name>
    <dbReference type="NCBI Taxonomy" id="1919"/>
    <lineage>
        <taxon>Bacteria</taxon>
        <taxon>Bacillati</taxon>
        <taxon>Actinomycetota</taxon>
        <taxon>Actinomycetes</taxon>
        <taxon>Kitasatosporales</taxon>
        <taxon>Streptomycetaceae</taxon>
        <taxon>Streptomyces</taxon>
    </lineage>
</organism>
<dbReference type="Proteomes" id="UP001456562">
    <property type="component" value="Unassembled WGS sequence"/>
</dbReference>
<reference evidence="1 4" key="2">
    <citation type="submission" date="2024-01" db="EMBL/GenBank/DDBJ databases">
        <title>Metagenomic exploration of the rhizosphere soil microbial community and their significance in facilitating the development of wild simulated ginseng.</title>
        <authorList>
            <person name="Huang J."/>
        </authorList>
    </citation>
    <scope>NUCLEOTIDE SEQUENCE [LARGE SCALE GENOMIC DNA]</scope>
    <source>
        <strain evidence="1 4">WY141</strain>
    </source>
</reference>
<accession>A0A6N9V8L5</accession>
<dbReference type="Proteomes" id="UP000471648">
    <property type="component" value="Unassembled WGS sequence"/>
</dbReference>
<dbReference type="EMBL" id="JBEJUE010000031">
    <property type="protein sequence ID" value="MER0428040.1"/>
    <property type="molecule type" value="Genomic_DNA"/>
</dbReference>
<reference evidence="2 3" key="1">
    <citation type="submission" date="2020-01" db="EMBL/GenBank/DDBJ databases">
        <title>Insect and environment-associated Actinomycetes.</title>
        <authorList>
            <person name="Currrie C."/>
            <person name="Chevrette M."/>
            <person name="Carlson C."/>
            <person name="Stubbendieck R."/>
            <person name="Wendt-Pienkowski E."/>
        </authorList>
    </citation>
    <scope>NUCLEOTIDE SEQUENCE [LARGE SCALE GENOMIC DNA]</scope>
    <source>
        <strain evidence="2 3">SID14438</strain>
    </source>
</reference>
<evidence type="ECO:0000313" key="1">
    <source>
        <dbReference type="EMBL" id="MER0428040.1"/>
    </source>
</evidence>
<keyword evidence="4" id="KW-1185">Reference proteome</keyword>
<proteinExistence type="predicted"/>